<keyword evidence="2" id="KW-1185">Reference proteome</keyword>
<evidence type="ECO:0000313" key="1">
    <source>
        <dbReference type="EMBL" id="MFC0205930.1"/>
    </source>
</evidence>
<evidence type="ECO:0000313" key="2">
    <source>
        <dbReference type="Proteomes" id="UP001589798"/>
    </source>
</evidence>
<dbReference type="Proteomes" id="UP001589798">
    <property type="component" value="Unassembled WGS sequence"/>
</dbReference>
<dbReference type="RefSeq" id="WP_379556375.1">
    <property type="nucleotide sequence ID" value="NZ_JBHUKO010000002.1"/>
</dbReference>
<sequence>MIERDSHRRQSRVWKDLLPGTEAGTASWRVVFRAQSFGTIDLEPSAQTMIPRLLRSSALLASFALAACHSAADQMPGDSADHRPWHGLRPDEQVRFVGTEPFWGGTAGPAGLTYSTPENQAGETVPASRFAGRGGLSFSGQLSSGPATLAITPGACSDGMSDYRYPFIVTLHIGGEMRRGCGWTDRQPRTGKSG</sequence>
<gene>
    <name evidence="1" type="ORF">ACFFJC_16820</name>
</gene>
<dbReference type="EMBL" id="JBHLWK010000021">
    <property type="protein sequence ID" value="MFC0205930.1"/>
    <property type="molecule type" value="Genomic_DNA"/>
</dbReference>
<reference evidence="1 2" key="1">
    <citation type="submission" date="2024-09" db="EMBL/GenBank/DDBJ databases">
        <authorList>
            <person name="Sun Q."/>
            <person name="Mori K."/>
        </authorList>
    </citation>
    <scope>NUCLEOTIDE SEQUENCE [LARGE SCALE GENOMIC DNA]</scope>
    <source>
        <strain evidence="1 2">CCM 7706</strain>
    </source>
</reference>
<accession>A0ABV6CZV8</accession>
<name>A0ABV6CZV8_9SPHN</name>
<comment type="caution">
    <text evidence="1">The sequence shown here is derived from an EMBL/GenBank/DDBJ whole genome shotgun (WGS) entry which is preliminary data.</text>
</comment>
<proteinExistence type="predicted"/>
<protein>
    <submittedName>
        <fullName evidence="1">COG3650 family protein</fullName>
    </submittedName>
</protein>
<organism evidence="1 2">
    <name type="scientific">Novosphingobium soli</name>
    <dbReference type="NCBI Taxonomy" id="574956"/>
    <lineage>
        <taxon>Bacteria</taxon>
        <taxon>Pseudomonadati</taxon>
        <taxon>Pseudomonadota</taxon>
        <taxon>Alphaproteobacteria</taxon>
        <taxon>Sphingomonadales</taxon>
        <taxon>Sphingomonadaceae</taxon>
        <taxon>Novosphingobium</taxon>
    </lineage>
</organism>